<reference evidence="7 8" key="1">
    <citation type="submission" date="2018-10" db="EMBL/GenBank/DDBJ databases">
        <title>Genomic Encyclopedia of Type Strains, Phase IV (KMG-IV): sequencing the most valuable type-strain genomes for metagenomic binning, comparative biology and taxonomic classification.</title>
        <authorList>
            <person name="Goeker M."/>
        </authorList>
    </citation>
    <scope>NUCLEOTIDE SEQUENCE [LARGE SCALE GENOMIC DNA]</scope>
    <source>
        <strain evidence="7 8">DSM 3303</strain>
    </source>
</reference>
<dbReference type="InterPro" id="IPR018391">
    <property type="entry name" value="PQQ_b-propeller_rpt"/>
</dbReference>
<organism evidence="7 8">
    <name type="scientific">Vogesella indigofera</name>
    <name type="common">Pseudomonas indigofera</name>
    <dbReference type="NCBI Taxonomy" id="45465"/>
    <lineage>
        <taxon>Bacteria</taxon>
        <taxon>Pseudomonadati</taxon>
        <taxon>Pseudomonadota</taxon>
        <taxon>Betaproteobacteria</taxon>
        <taxon>Neisseriales</taxon>
        <taxon>Chromobacteriaceae</taxon>
        <taxon>Vogesella</taxon>
    </lineage>
</organism>
<keyword evidence="2 4" id="KW-0472">Membrane</keyword>
<dbReference type="GO" id="GO:0043165">
    <property type="term" value="P:Gram-negative-bacterium-type cell outer membrane assembly"/>
    <property type="evidence" value="ECO:0007669"/>
    <property type="project" value="UniProtKB-UniRule"/>
</dbReference>
<dbReference type="GO" id="GO:0051205">
    <property type="term" value="P:protein insertion into membrane"/>
    <property type="evidence" value="ECO:0007669"/>
    <property type="project" value="UniProtKB-UniRule"/>
</dbReference>
<feature type="domain" description="Pyrrolo-quinoline quinone repeat" evidence="6">
    <location>
        <begin position="73"/>
        <end position="306"/>
    </location>
</feature>
<feature type="signal peptide" evidence="5">
    <location>
        <begin position="1"/>
        <end position="21"/>
    </location>
</feature>
<accession>A0A495B170</accession>
<evidence type="ECO:0000256" key="3">
    <source>
        <dbReference type="ARBA" id="ARBA00023237"/>
    </source>
</evidence>
<dbReference type="PANTHER" id="PTHR34512:SF30">
    <property type="entry name" value="OUTER MEMBRANE PROTEIN ASSEMBLY FACTOR BAMB"/>
    <property type="match status" value="1"/>
</dbReference>
<keyword evidence="1 4" id="KW-0732">Signal</keyword>
<dbReference type="NCBIfam" id="TIGR03300">
    <property type="entry name" value="assembly_YfgL"/>
    <property type="match status" value="1"/>
</dbReference>
<gene>
    <name evidence="4" type="primary">bamB</name>
    <name evidence="7" type="ORF">C8E02_2988</name>
</gene>
<sequence length="379" mass="40553">MKRRLICAALVLPLLSGCASWFEGSVGFEPTPLQPLAQQSALKVQWQASVPAAEGGLFTPFYDQGLLWVAGGDGKVSAINVLNGSQSRWFDFEQKLSAGVAIADKLIFAGNDQGKLIAANLETGKIVWEQTLTSVLAEPPQVGGKAVVTRSNDGRISAFDIQSGRQLWTEWQPLPALTVKQTTPQLKVEGDDVLLVGSASGKLAVYALEQGRMLWEAVVASPRGASELERVTDVVSQPVFDGRRVCAVAYQGRIGCFEARGGEQAWARELASSRGLSMDAKGVYSTADDGSIWAFDPDTGRNLWKQDALRYRNVTAPVKLGNNLLAVDGEGYAHLLSPVDGQIVGRSQLKVEGTIARPLVLGNIAYVLDTNGTLSAVTL</sequence>
<feature type="chain" id="PRO_5019873992" description="Outer membrane protein assembly factor BamB" evidence="5">
    <location>
        <begin position="22"/>
        <end position="379"/>
    </location>
</feature>
<comment type="subcellular location">
    <subcellularLocation>
        <location evidence="4">Cell outer membrane</location>
        <topology evidence="4">Lipid-anchor</topology>
    </subcellularLocation>
</comment>
<comment type="caution">
    <text evidence="7">The sequence shown here is derived from an EMBL/GenBank/DDBJ whole genome shotgun (WGS) entry which is preliminary data.</text>
</comment>
<keyword evidence="4" id="KW-0564">Palmitate</keyword>
<keyword evidence="3 4" id="KW-0998">Cell outer membrane</keyword>
<dbReference type="GO" id="GO:0009279">
    <property type="term" value="C:cell outer membrane"/>
    <property type="evidence" value="ECO:0007669"/>
    <property type="project" value="UniProtKB-SubCell"/>
</dbReference>
<proteinExistence type="inferred from homology"/>
<keyword evidence="4" id="KW-0449">Lipoprotein</keyword>
<evidence type="ECO:0000256" key="1">
    <source>
        <dbReference type="ARBA" id="ARBA00022729"/>
    </source>
</evidence>
<evidence type="ECO:0000256" key="5">
    <source>
        <dbReference type="SAM" id="SignalP"/>
    </source>
</evidence>
<comment type="similarity">
    <text evidence="4">Belongs to the BamB family.</text>
</comment>
<dbReference type="RefSeq" id="WP_120811939.1">
    <property type="nucleotide sequence ID" value="NZ_RBID01000018.1"/>
</dbReference>
<dbReference type="PANTHER" id="PTHR34512">
    <property type="entry name" value="CELL SURFACE PROTEIN"/>
    <property type="match status" value="1"/>
</dbReference>
<dbReference type="Pfam" id="PF13360">
    <property type="entry name" value="PQQ_2"/>
    <property type="match status" value="1"/>
</dbReference>
<comment type="function">
    <text evidence="4">Part of the outer membrane protein assembly complex, which is involved in assembly and insertion of beta-barrel proteins into the outer membrane.</text>
</comment>
<dbReference type="InterPro" id="IPR002372">
    <property type="entry name" value="PQQ_rpt_dom"/>
</dbReference>
<dbReference type="InterPro" id="IPR017687">
    <property type="entry name" value="BamB"/>
</dbReference>
<dbReference type="EMBL" id="RBID01000018">
    <property type="protein sequence ID" value="RKQ54727.1"/>
    <property type="molecule type" value="Genomic_DNA"/>
</dbReference>
<protein>
    <recommendedName>
        <fullName evidence="4">Outer membrane protein assembly factor BamB</fullName>
    </recommendedName>
</protein>
<dbReference type="AlphaFoldDB" id="A0A495B170"/>
<dbReference type="InterPro" id="IPR011047">
    <property type="entry name" value="Quinoprotein_ADH-like_sf"/>
</dbReference>
<evidence type="ECO:0000256" key="2">
    <source>
        <dbReference type="ARBA" id="ARBA00023136"/>
    </source>
</evidence>
<evidence type="ECO:0000313" key="7">
    <source>
        <dbReference type="EMBL" id="RKQ54727.1"/>
    </source>
</evidence>
<dbReference type="Gene3D" id="2.130.10.10">
    <property type="entry name" value="YVTN repeat-like/Quinoprotein amine dehydrogenase"/>
    <property type="match status" value="1"/>
</dbReference>
<dbReference type="SUPFAM" id="SSF50998">
    <property type="entry name" value="Quinoprotein alcohol dehydrogenase-like"/>
    <property type="match status" value="1"/>
</dbReference>
<evidence type="ECO:0000259" key="6">
    <source>
        <dbReference type="Pfam" id="PF13360"/>
    </source>
</evidence>
<evidence type="ECO:0000256" key="4">
    <source>
        <dbReference type="HAMAP-Rule" id="MF_00923"/>
    </source>
</evidence>
<comment type="subunit">
    <text evidence="4">Part of the Bam complex.</text>
</comment>
<evidence type="ECO:0000313" key="8">
    <source>
        <dbReference type="Proteomes" id="UP000279384"/>
    </source>
</evidence>
<dbReference type="HAMAP" id="MF_00923">
    <property type="entry name" value="OM_assembly_BamB"/>
    <property type="match status" value="1"/>
</dbReference>
<dbReference type="Proteomes" id="UP000279384">
    <property type="component" value="Unassembled WGS sequence"/>
</dbReference>
<dbReference type="SMART" id="SM00564">
    <property type="entry name" value="PQQ"/>
    <property type="match status" value="4"/>
</dbReference>
<name>A0A495B170_VOGIN</name>
<dbReference type="PROSITE" id="PS51257">
    <property type="entry name" value="PROKAR_LIPOPROTEIN"/>
    <property type="match status" value="1"/>
</dbReference>
<dbReference type="InterPro" id="IPR015943">
    <property type="entry name" value="WD40/YVTN_repeat-like_dom_sf"/>
</dbReference>